<protein>
    <submittedName>
        <fullName evidence="1">Site-specific integrase</fullName>
    </submittedName>
</protein>
<name>A0A830NPT7_LISMN</name>
<organism evidence="1">
    <name type="scientific">Listeria monocytogenes</name>
    <dbReference type="NCBI Taxonomy" id="1639"/>
    <lineage>
        <taxon>Bacteria</taxon>
        <taxon>Bacillati</taxon>
        <taxon>Bacillota</taxon>
        <taxon>Bacilli</taxon>
        <taxon>Bacillales</taxon>
        <taxon>Listeriaceae</taxon>
        <taxon>Listeria</taxon>
    </lineage>
</organism>
<dbReference type="EMBL" id="DAAJFY010000016">
    <property type="protein sequence ID" value="HAC0276668.1"/>
    <property type="molecule type" value="Genomic_DNA"/>
</dbReference>
<feature type="non-terminal residue" evidence="1">
    <location>
        <position position="33"/>
    </location>
</feature>
<comment type="caution">
    <text evidence="1">The sequence shown here is derived from an EMBL/GenBank/DDBJ whole genome shotgun (WGS) entry which is preliminary data.</text>
</comment>
<reference evidence="1" key="2">
    <citation type="submission" date="2020-01" db="EMBL/GenBank/DDBJ databases">
        <authorList>
            <consortium name="NCBI Pathogen Detection Project"/>
        </authorList>
    </citation>
    <scope>NUCLEOTIDE SEQUENCE</scope>
    <source>
        <strain evidence="1">CFIAFB20170037</strain>
    </source>
</reference>
<gene>
    <name evidence="1" type="ORF">GYY14_14980</name>
</gene>
<accession>A0A830NPT7</accession>
<evidence type="ECO:0000313" key="1">
    <source>
        <dbReference type="EMBL" id="HAC0276668.1"/>
    </source>
</evidence>
<dbReference type="Proteomes" id="UP000842809">
    <property type="component" value="Unassembled WGS sequence"/>
</dbReference>
<dbReference type="AlphaFoldDB" id="A0A830NPT7"/>
<proteinExistence type="predicted"/>
<sequence length="33" mass="3924">MTKKQKEILFCDYFEEWVEVYKVGAIAKITLAK</sequence>
<reference evidence="1" key="1">
    <citation type="journal article" date="2018" name="Genome Biol.">
        <title>SKESA: strategic k-mer extension for scrupulous assemblies.</title>
        <authorList>
            <person name="Souvorov A."/>
            <person name="Agarwala R."/>
            <person name="Lipman D.J."/>
        </authorList>
    </citation>
    <scope>NUCLEOTIDE SEQUENCE [LARGE SCALE GENOMIC DNA]</scope>
    <source>
        <strain evidence="1">CFIAFB20170037</strain>
    </source>
</reference>